<dbReference type="eggNOG" id="COG4585">
    <property type="taxonomic scope" value="Bacteria"/>
</dbReference>
<keyword evidence="7" id="KW-0812">Transmembrane</keyword>
<evidence type="ECO:0000259" key="9">
    <source>
        <dbReference type="PROSITE" id="PS50110"/>
    </source>
</evidence>
<evidence type="ECO:0000256" key="2">
    <source>
        <dbReference type="ARBA" id="ARBA00023015"/>
    </source>
</evidence>
<dbReference type="PANTHER" id="PTHR43214:SF24">
    <property type="entry name" value="TRANSCRIPTIONAL REGULATORY PROTEIN NARL-RELATED"/>
    <property type="match status" value="1"/>
</dbReference>
<accession>A0A1Z1WSI0</accession>
<dbReference type="InterPro" id="IPR001789">
    <property type="entry name" value="Sig_transdc_resp-reg_receiver"/>
</dbReference>
<keyword evidence="3" id="KW-0238">DNA-binding</keyword>
<keyword evidence="7" id="KW-0472">Membrane</keyword>
<dbReference type="SMART" id="SM00448">
    <property type="entry name" value="REC"/>
    <property type="match status" value="1"/>
</dbReference>
<feature type="transmembrane region" description="Helical" evidence="7">
    <location>
        <begin position="355"/>
        <end position="375"/>
    </location>
</feature>
<evidence type="ECO:0000256" key="5">
    <source>
        <dbReference type="PROSITE-ProRule" id="PRU00169"/>
    </source>
</evidence>
<feature type="transmembrane region" description="Helical" evidence="7">
    <location>
        <begin position="292"/>
        <end position="317"/>
    </location>
</feature>
<dbReference type="GO" id="GO:0003677">
    <property type="term" value="F:DNA binding"/>
    <property type="evidence" value="ECO:0007669"/>
    <property type="project" value="UniProtKB-KW"/>
</dbReference>
<protein>
    <submittedName>
        <fullName evidence="10">Histidine kinase</fullName>
    </submittedName>
</protein>
<dbReference type="PRINTS" id="PR00038">
    <property type="entry name" value="HTHLUXR"/>
</dbReference>
<organism evidence="10 11">
    <name type="scientific">Streptomyces alboflavus</name>
    <dbReference type="NCBI Taxonomy" id="67267"/>
    <lineage>
        <taxon>Bacteria</taxon>
        <taxon>Bacillati</taxon>
        <taxon>Actinomycetota</taxon>
        <taxon>Actinomycetes</taxon>
        <taxon>Kitasatosporales</taxon>
        <taxon>Streptomycetaceae</taxon>
        <taxon>Streptomyces</taxon>
    </lineage>
</organism>
<dbReference type="InterPro" id="IPR039420">
    <property type="entry name" value="WalR-like"/>
</dbReference>
<dbReference type="Gene3D" id="3.40.50.2300">
    <property type="match status" value="1"/>
</dbReference>
<dbReference type="EMBL" id="CP021748">
    <property type="protein sequence ID" value="ARX89403.1"/>
    <property type="molecule type" value="Genomic_DNA"/>
</dbReference>
<dbReference type="Pfam" id="PF07730">
    <property type="entry name" value="HisKA_3"/>
    <property type="match status" value="1"/>
</dbReference>
<keyword evidence="10" id="KW-0418">Kinase</keyword>
<dbReference type="Pfam" id="PF00072">
    <property type="entry name" value="Response_reg"/>
    <property type="match status" value="1"/>
</dbReference>
<dbReference type="InterPro" id="IPR003594">
    <property type="entry name" value="HATPase_dom"/>
</dbReference>
<dbReference type="InterPro" id="IPR036890">
    <property type="entry name" value="HATPase_C_sf"/>
</dbReference>
<dbReference type="KEGG" id="salf:SMD44_08890"/>
<dbReference type="STRING" id="67267.GCA_000716675_04760"/>
<dbReference type="GO" id="GO:0000155">
    <property type="term" value="F:phosphorelay sensor kinase activity"/>
    <property type="evidence" value="ECO:0007669"/>
    <property type="project" value="InterPro"/>
</dbReference>
<evidence type="ECO:0000256" key="3">
    <source>
        <dbReference type="ARBA" id="ARBA00023125"/>
    </source>
</evidence>
<dbReference type="SUPFAM" id="SSF55874">
    <property type="entry name" value="ATPase domain of HSP90 chaperone/DNA topoisomerase II/histidine kinase"/>
    <property type="match status" value="1"/>
</dbReference>
<feature type="domain" description="Response regulatory" evidence="9">
    <location>
        <begin position="1"/>
        <end position="114"/>
    </location>
</feature>
<evidence type="ECO:0000259" key="8">
    <source>
        <dbReference type="PROSITE" id="PS50043"/>
    </source>
</evidence>
<dbReference type="SUPFAM" id="SSF52172">
    <property type="entry name" value="CheY-like"/>
    <property type="match status" value="1"/>
</dbReference>
<keyword evidence="11" id="KW-1185">Reference proteome</keyword>
<dbReference type="CDD" id="cd16917">
    <property type="entry name" value="HATPase_UhpB-NarQ-NarX-like"/>
    <property type="match status" value="1"/>
</dbReference>
<dbReference type="Gene3D" id="3.30.565.10">
    <property type="entry name" value="Histidine kinase-like ATPase, C-terminal domain"/>
    <property type="match status" value="1"/>
</dbReference>
<feature type="region of interest" description="Disordered" evidence="6">
    <location>
        <begin position="213"/>
        <end position="244"/>
    </location>
</feature>
<evidence type="ECO:0000256" key="1">
    <source>
        <dbReference type="ARBA" id="ARBA00022553"/>
    </source>
</evidence>
<proteinExistence type="predicted"/>
<dbReference type="GO" id="GO:0006355">
    <property type="term" value="P:regulation of DNA-templated transcription"/>
    <property type="evidence" value="ECO:0007669"/>
    <property type="project" value="InterPro"/>
</dbReference>
<dbReference type="AlphaFoldDB" id="A0A1Z1WSI0"/>
<evidence type="ECO:0000313" key="10">
    <source>
        <dbReference type="EMBL" id="ARX89403.1"/>
    </source>
</evidence>
<dbReference type="PANTHER" id="PTHR43214">
    <property type="entry name" value="TWO-COMPONENT RESPONSE REGULATOR"/>
    <property type="match status" value="1"/>
</dbReference>
<keyword evidence="2" id="KW-0805">Transcription regulation</keyword>
<dbReference type="GO" id="GO:0016020">
    <property type="term" value="C:membrane"/>
    <property type="evidence" value="ECO:0007669"/>
    <property type="project" value="InterPro"/>
</dbReference>
<evidence type="ECO:0000256" key="7">
    <source>
        <dbReference type="SAM" id="Phobius"/>
    </source>
</evidence>
<evidence type="ECO:0000256" key="4">
    <source>
        <dbReference type="ARBA" id="ARBA00023163"/>
    </source>
</evidence>
<dbReference type="CDD" id="cd17535">
    <property type="entry name" value="REC_NarL-like"/>
    <property type="match status" value="1"/>
</dbReference>
<keyword evidence="1 5" id="KW-0597">Phosphoprotein</keyword>
<dbReference type="InterPro" id="IPR011006">
    <property type="entry name" value="CheY-like_superfamily"/>
</dbReference>
<feature type="transmembrane region" description="Helical" evidence="7">
    <location>
        <begin position="324"/>
        <end position="343"/>
    </location>
</feature>
<name>A0A1Z1WSI0_9ACTN</name>
<gene>
    <name evidence="10" type="ORF">SMD44_08890</name>
</gene>
<sequence length="617" mass="66065">MVVDDEALVRSGFELILSAADDIDVVATATGAEAVETIVRVRPDVVLLDIRMPDTDGLTVLRELRALDAPPVAAMLTTFDSDEYILTALRSGAAGFILKDTAPEQLAHLVRTLDAGGVVLSPKASSAIVDGAHGVAEDDPQVRRVRLLTDRERTVLRLIAEGLSNADIAARLHLSPGTVKDHASSILGKLRVSGRVQAALLAQRAGLLTAKGTERHHPPTTRAHDHEPAAPADAVPRRGRPPTRRDLGNPMIVLLAAADLWWNAEDVKTYEVTWAAAACAALALRRRFPLTVFLIGVPATLFTPLMVVPFASLYALAAASRNRPLLAVCALVSAAADAAPWPLGDYAHDGATRTLVDFAYLIATAAAPVFLGQLVQARQDAAERLLEVEEARDHERQLHAQNLLARERAQLAREMHDVVSHQVSLIAVQAGALQVSTTEPRAKAAAHTIRELSVTTLDELRHMVTLLRMSGGGASELAPQPTLADLRRLVDGSGIHSTLTGELPADLPAPVQRTLYRTVQEALTNARKHAPGSRVTVHLWHDLDHIGVTVTNTPPSRPATPLPGAHLGLIGLRERADLLHGHFDSGPTTEGGFTVSLTLPYAPEAQPSGRRESHPRD</sequence>
<dbReference type="InterPro" id="IPR000792">
    <property type="entry name" value="Tscrpt_reg_LuxR_C"/>
</dbReference>
<dbReference type="PROSITE" id="PS50043">
    <property type="entry name" value="HTH_LUXR_2"/>
    <property type="match status" value="1"/>
</dbReference>
<evidence type="ECO:0000313" key="11">
    <source>
        <dbReference type="Proteomes" id="UP000195880"/>
    </source>
</evidence>
<dbReference type="Pfam" id="PF00196">
    <property type="entry name" value="GerE"/>
    <property type="match status" value="1"/>
</dbReference>
<dbReference type="SUPFAM" id="SSF46894">
    <property type="entry name" value="C-terminal effector domain of the bipartite response regulators"/>
    <property type="match status" value="1"/>
</dbReference>
<dbReference type="InterPro" id="IPR011712">
    <property type="entry name" value="Sig_transdc_His_kin_sub3_dim/P"/>
</dbReference>
<dbReference type="Pfam" id="PF02518">
    <property type="entry name" value="HATPase_c"/>
    <property type="match status" value="1"/>
</dbReference>
<feature type="modified residue" description="4-aspartylphosphate" evidence="5">
    <location>
        <position position="49"/>
    </location>
</feature>
<keyword evidence="10" id="KW-0808">Transferase</keyword>
<dbReference type="InterPro" id="IPR058245">
    <property type="entry name" value="NreC/VraR/RcsB-like_REC"/>
</dbReference>
<dbReference type="PROSITE" id="PS00622">
    <property type="entry name" value="HTH_LUXR_1"/>
    <property type="match status" value="1"/>
</dbReference>
<keyword evidence="7" id="KW-1133">Transmembrane helix</keyword>
<dbReference type="InterPro" id="IPR016032">
    <property type="entry name" value="Sig_transdc_resp-reg_C-effctor"/>
</dbReference>
<evidence type="ECO:0000256" key="6">
    <source>
        <dbReference type="SAM" id="MobiDB-lite"/>
    </source>
</evidence>
<dbReference type="PROSITE" id="PS50110">
    <property type="entry name" value="RESPONSE_REGULATORY"/>
    <property type="match status" value="1"/>
</dbReference>
<dbReference type="GO" id="GO:0046983">
    <property type="term" value="F:protein dimerization activity"/>
    <property type="evidence" value="ECO:0007669"/>
    <property type="project" value="InterPro"/>
</dbReference>
<dbReference type="Gene3D" id="1.20.5.1930">
    <property type="match status" value="1"/>
</dbReference>
<dbReference type="CDD" id="cd06170">
    <property type="entry name" value="LuxR_C_like"/>
    <property type="match status" value="1"/>
</dbReference>
<feature type="domain" description="HTH luxR-type" evidence="8">
    <location>
        <begin position="141"/>
        <end position="206"/>
    </location>
</feature>
<dbReference type="SMART" id="SM00421">
    <property type="entry name" value="HTH_LUXR"/>
    <property type="match status" value="1"/>
</dbReference>
<feature type="compositionally biased region" description="Basic and acidic residues" evidence="6">
    <location>
        <begin position="213"/>
        <end position="228"/>
    </location>
</feature>
<dbReference type="Proteomes" id="UP000195880">
    <property type="component" value="Chromosome"/>
</dbReference>
<keyword evidence="4" id="KW-0804">Transcription</keyword>
<reference evidence="10 11" key="1">
    <citation type="submission" date="2017-05" db="EMBL/GenBank/DDBJ databases">
        <title>Streptomyces alboflavus Genome sequencing and assembly.</title>
        <authorList>
            <person name="Wang Y."/>
            <person name="Du B."/>
            <person name="Ding Y."/>
            <person name="Liu H."/>
            <person name="Hou Q."/>
            <person name="Liu K."/>
            <person name="Wang C."/>
            <person name="Yao L."/>
        </authorList>
    </citation>
    <scope>NUCLEOTIDE SEQUENCE [LARGE SCALE GENOMIC DNA]</scope>
    <source>
        <strain evidence="10 11">MDJK44</strain>
    </source>
</reference>